<dbReference type="SUPFAM" id="SSF48452">
    <property type="entry name" value="TPR-like"/>
    <property type="match status" value="1"/>
</dbReference>
<dbReference type="GeneID" id="13882673"/>
<evidence type="ECO:0000256" key="2">
    <source>
        <dbReference type="ARBA" id="ARBA00022664"/>
    </source>
</evidence>
<keyword evidence="5" id="KW-0539">Nucleus</keyword>
<dbReference type="SMART" id="SM00386">
    <property type="entry name" value="HAT"/>
    <property type="match status" value="3"/>
</dbReference>
<keyword evidence="8" id="KW-1185">Reference proteome</keyword>
<dbReference type="Gene3D" id="1.25.40.10">
    <property type="entry name" value="Tetratricopeptide repeat domain"/>
    <property type="match status" value="2"/>
</dbReference>
<dbReference type="AlphaFoldDB" id="H2AUZ6"/>
<dbReference type="Proteomes" id="UP000005220">
    <property type="component" value="Chromosome 5"/>
</dbReference>
<dbReference type="Pfam" id="PF23240">
    <property type="entry name" value="HAT_PRP39_N"/>
    <property type="match status" value="1"/>
</dbReference>
<comment type="similarity">
    <text evidence="6">Belongs to the PRP39 family.</text>
</comment>
<evidence type="ECO:0000256" key="1">
    <source>
        <dbReference type="ARBA" id="ARBA00004123"/>
    </source>
</evidence>
<comment type="subcellular location">
    <subcellularLocation>
        <location evidence="1">Nucleus</location>
    </subcellularLocation>
</comment>
<keyword evidence="3" id="KW-0677">Repeat</keyword>
<dbReference type="InterPro" id="IPR059164">
    <property type="entry name" value="HAT_PRP39_C"/>
</dbReference>
<dbReference type="InterPro" id="IPR011990">
    <property type="entry name" value="TPR-like_helical_dom_sf"/>
</dbReference>
<evidence type="ECO:0008006" key="9">
    <source>
        <dbReference type="Google" id="ProtNLM"/>
    </source>
</evidence>
<dbReference type="OrthoDB" id="10265668at2759"/>
<evidence type="ECO:0000256" key="4">
    <source>
        <dbReference type="ARBA" id="ARBA00023187"/>
    </source>
</evidence>
<dbReference type="EMBL" id="HE650825">
    <property type="protein sequence ID" value="CCF58196.1"/>
    <property type="molecule type" value="Genomic_DNA"/>
</dbReference>
<dbReference type="STRING" id="1071382.H2AUZ6"/>
<dbReference type="InParanoid" id="H2AUZ6"/>
<dbReference type="eggNOG" id="KOG1258">
    <property type="taxonomic scope" value="Eukaryota"/>
</dbReference>
<dbReference type="Pfam" id="PF23241">
    <property type="entry name" value="HAT_PRP39_C"/>
    <property type="match status" value="1"/>
</dbReference>
<reference evidence="7 8" key="1">
    <citation type="journal article" date="2011" name="Proc. Natl. Acad. Sci. U.S.A.">
        <title>Evolutionary erosion of yeast sex chromosomes by mating-type switching accidents.</title>
        <authorList>
            <person name="Gordon J.L."/>
            <person name="Armisen D."/>
            <person name="Proux-Wera E."/>
            <person name="Oheigeartaigh S.S."/>
            <person name="Byrne K.P."/>
            <person name="Wolfe K.H."/>
        </authorList>
    </citation>
    <scope>NUCLEOTIDE SEQUENCE [LARGE SCALE GENOMIC DNA]</scope>
    <source>
        <strain evidence="8">ATCC 22294 / BCRC 22015 / CBS 2517 / CECT 1963 / NBRC 1671 / NRRL Y-8276</strain>
    </source>
</reference>
<keyword evidence="4" id="KW-0508">mRNA splicing</keyword>
<gene>
    <name evidence="7" type="primary">KAFR0E00420</name>
    <name evidence="7" type="ORF">KAFR_0E00420</name>
</gene>
<dbReference type="GO" id="GO:0071004">
    <property type="term" value="C:U2-type prespliceosome"/>
    <property type="evidence" value="ECO:0007669"/>
    <property type="project" value="EnsemblFungi"/>
</dbReference>
<name>H2AUZ6_KAZAF</name>
<dbReference type="RefSeq" id="XP_003957331.1">
    <property type="nucleotide sequence ID" value="XM_003957282.1"/>
</dbReference>
<evidence type="ECO:0000256" key="6">
    <source>
        <dbReference type="ARBA" id="ARBA00038019"/>
    </source>
</evidence>
<dbReference type="GO" id="GO:0000243">
    <property type="term" value="C:commitment complex"/>
    <property type="evidence" value="ECO:0007669"/>
    <property type="project" value="EnsemblFungi"/>
</dbReference>
<dbReference type="PANTHER" id="PTHR17204:SF5">
    <property type="entry name" value="PRE-MRNA-PROCESSING FACTOR 39"/>
    <property type="match status" value="1"/>
</dbReference>
<dbReference type="GO" id="GO:0030627">
    <property type="term" value="F:pre-mRNA 5'-splice site binding"/>
    <property type="evidence" value="ECO:0007669"/>
    <property type="project" value="EnsemblFungi"/>
</dbReference>
<dbReference type="PANTHER" id="PTHR17204">
    <property type="entry name" value="PRE-MRNA PROCESSING PROTEIN PRP39-RELATED"/>
    <property type="match status" value="1"/>
</dbReference>
<keyword evidence="2" id="KW-0507">mRNA processing</keyword>
<evidence type="ECO:0000256" key="3">
    <source>
        <dbReference type="ARBA" id="ARBA00022737"/>
    </source>
</evidence>
<evidence type="ECO:0000313" key="8">
    <source>
        <dbReference type="Proteomes" id="UP000005220"/>
    </source>
</evidence>
<accession>H2AUZ6</accession>
<sequence length="639" mass="76214">MVDAFVVKNKNLRTEDALATLDPSFIKENPDFVSSYKDINWEDINTLNTVLRNIEQLLQRYPTPNHNIKTCVEIIFTQILARYPLLFGYWKKFVAIEYQFHDLKVSLKTLETATTKFPNSLELWCDYLRVLIVNYPQEDKLIQAKIQQAKRILGNQFYSHPFWDLVIGYYSNLKRTEELIETYWEIVKIPLHQYAKFVEPFKKLLISNGMQADIKKLEKDVRLNQTQVTEIWKFESKIKQNFFNLTPLNENEVRNWQFYLDFLILNNKPNTIITSVFERCLIPCCFVEEYWIRYVEWLSKNEYGISDIIEVYQRAHKLLPTQYKNFRTHFVSFLKKRFKNDKNREYIHDVLNELLVALLSTWQTNSEQLMLMQEYLTLLKRYEYPSSIDMSAKEILSKQSTFANFLEGIISNYLNQKNSSQQHMDSTSELQAILNDMNLPVVCVELIKMTWLVLKNNIQTRKYFNHYSKISVLRNSTVYSLTYYKFEKSTKNFLKLNKFINELGNSIFLPTSVINDIVQDYRTFFLTNFNITEYRNLDYELIDPVLLSHFKVNNPQWIPHSYASIDSNDWYKTDEFKENGHPGIVSNRPQITNRIFDRDNKLLFRDNKALSAPTFRNLEKINQSSKFKDFYTDDYLNAK</sequence>
<evidence type="ECO:0000313" key="7">
    <source>
        <dbReference type="EMBL" id="CCF58196.1"/>
    </source>
</evidence>
<dbReference type="KEGG" id="kaf:KAFR_0E00420"/>
<dbReference type="InterPro" id="IPR003107">
    <property type="entry name" value="HAT"/>
</dbReference>
<evidence type="ECO:0000256" key="5">
    <source>
        <dbReference type="ARBA" id="ARBA00023242"/>
    </source>
</evidence>
<dbReference type="HOGENOM" id="CLU_024449_0_0_1"/>
<dbReference type="GO" id="GO:0000395">
    <property type="term" value="P:mRNA 5'-splice site recognition"/>
    <property type="evidence" value="ECO:0007669"/>
    <property type="project" value="EnsemblFungi"/>
</dbReference>
<dbReference type="GO" id="GO:0005685">
    <property type="term" value="C:U1 snRNP"/>
    <property type="evidence" value="ECO:0007669"/>
    <property type="project" value="EnsemblFungi"/>
</dbReference>
<protein>
    <recommendedName>
        <fullName evidence="9">Suppressor of forked domain-containing protein</fullName>
    </recommendedName>
</protein>
<organism evidence="7 8">
    <name type="scientific">Kazachstania africana (strain ATCC 22294 / BCRC 22015 / CBS 2517 / CECT 1963 / NBRC 1671 / NRRL Y-8276)</name>
    <name type="common">Yeast</name>
    <name type="synonym">Kluyveromyces africanus</name>
    <dbReference type="NCBI Taxonomy" id="1071382"/>
    <lineage>
        <taxon>Eukaryota</taxon>
        <taxon>Fungi</taxon>
        <taxon>Dikarya</taxon>
        <taxon>Ascomycota</taxon>
        <taxon>Saccharomycotina</taxon>
        <taxon>Saccharomycetes</taxon>
        <taxon>Saccharomycetales</taxon>
        <taxon>Saccharomycetaceae</taxon>
        <taxon>Kazachstania</taxon>
    </lineage>
</organism>
<dbReference type="FunCoup" id="H2AUZ6">
    <property type="interactions" value="226"/>
</dbReference>
<proteinExistence type="inferred from homology"/>